<gene>
    <name evidence="7" type="ORF">E8A74_50670</name>
</gene>
<protein>
    <submittedName>
        <fullName evidence="7">Fibro-slime domain-containing protein</fullName>
    </submittedName>
</protein>
<dbReference type="GO" id="GO:0005576">
    <property type="term" value="C:extracellular region"/>
    <property type="evidence" value="ECO:0007669"/>
    <property type="project" value="TreeGrafter"/>
</dbReference>
<keyword evidence="3" id="KW-0325">Glycoprotein</keyword>
<dbReference type="PROSITE" id="PS51820">
    <property type="entry name" value="PA14"/>
    <property type="match status" value="1"/>
</dbReference>
<accession>A0A4U1ICV9</accession>
<evidence type="ECO:0000313" key="7">
    <source>
        <dbReference type="EMBL" id="TKC91462.1"/>
    </source>
</evidence>
<comment type="caution">
    <text evidence="7">The sequence shown here is derived from an EMBL/GenBank/DDBJ whole genome shotgun (WGS) entry which is preliminary data.</text>
</comment>
<feature type="compositionally biased region" description="Gly residues" evidence="4">
    <location>
        <begin position="32"/>
        <end position="42"/>
    </location>
</feature>
<dbReference type="OrthoDB" id="9757642at2"/>
<evidence type="ECO:0000313" key="8">
    <source>
        <dbReference type="Proteomes" id="UP000309215"/>
    </source>
</evidence>
<evidence type="ECO:0000256" key="4">
    <source>
        <dbReference type="SAM" id="MobiDB-lite"/>
    </source>
</evidence>
<organism evidence="7 8">
    <name type="scientific">Polyangium fumosum</name>
    <dbReference type="NCBI Taxonomy" id="889272"/>
    <lineage>
        <taxon>Bacteria</taxon>
        <taxon>Pseudomonadati</taxon>
        <taxon>Myxococcota</taxon>
        <taxon>Polyangia</taxon>
        <taxon>Polyangiales</taxon>
        <taxon>Polyangiaceae</taxon>
        <taxon>Polyangium</taxon>
    </lineage>
</organism>
<reference evidence="7 8" key="1">
    <citation type="submission" date="2019-04" db="EMBL/GenBank/DDBJ databases">
        <authorList>
            <person name="Li Y."/>
            <person name="Wang J."/>
        </authorList>
    </citation>
    <scope>NUCLEOTIDE SEQUENCE [LARGE SCALE GENOMIC DNA]</scope>
    <source>
        <strain evidence="7 8">DSM 14668</strain>
    </source>
</reference>
<feature type="chain" id="PRO_5020659547" evidence="5">
    <location>
        <begin position="21"/>
        <end position="300"/>
    </location>
</feature>
<dbReference type="Pfam" id="PF07691">
    <property type="entry name" value="PA14"/>
    <property type="match status" value="1"/>
</dbReference>
<feature type="region of interest" description="Disordered" evidence="4">
    <location>
        <begin position="32"/>
        <end position="59"/>
    </location>
</feature>
<dbReference type="EMBL" id="SSMQ01000143">
    <property type="protein sequence ID" value="TKC91462.1"/>
    <property type="molecule type" value="Genomic_DNA"/>
</dbReference>
<evidence type="ECO:0000259" key="6">
    <source>
        <dbReference type="PROSITE" id="PS51820"/>
    </source>
</evidence>
<dbReference type="InterPro" id="IPR011658">
    <property type="entry name" value="PA14_dom"/>
</dbReference>
<dbReference type="InterPro" id="IPR037524">
    <property type="entry name" value="PA14/GLEYA"/>
</dbReference>
<dbReference type="InterPro" id="IPR011874">
    <property type="entry name" value="Fibro_Slime"/>
</dbReference>
<dbReference type="PANTHER" id="PTHR31137">
    <property type="entry name" value="PROTEIN PSIB-RELATED-RELATED"/>
    <property type="match status" value="1"/>
</dbReference>
<evidence type="ECO:0000256" key="1">
    <source>
        <dbReference type="ARBA" id="ARBA00008709"/>
    </source>
</evidence>
<dbReference type="AlphaFoldDB" id="A0A4U1ICV9"/>
<feature type="domain" description="PA14" evidence="6">
    <location>
        <begin position="158"/>
        <end position="300"/>
    </location>
</feature>
<dbReference type="NCBIfam" id="TIGR02148">
    <property type="entry name" value="Fibro_Slime"/>
    <property type="match status" value="1"/>
</dbReference>
<feature type="compositionally biased region" description="Gly residues" evidence="4">
    <location>
        <begin position="50"/>
        <end position="59"/>
    </location>
</feature>
<sequence length="300" mass="30755">MLLRQAALTLIFTSSLLLGGAAIGCGGGSGDTSGSAAGGQGAGTSSSPTGSGGQGGLGGMGGQGGDGGIVFAGSGGSGGGGGAGGNCTPELVGVVRDFKGYPNGHPDFEHFGGAGLKGIVKFDLGPDKKPVYAPDGPTAHTTGAAEFDQWYRDVEGVNMSMPYKVTLIEDPATGIATFESTAFFPIDNQLFGNEGFDHNYGFTYELHMTFKYKGGETFAFSGDDDLWVFVNNRLAIDLGGLHEPQTDTLNLDAKAAELGIVPGGDYALDFFHAERHSTGSNFKVQSTLSFTNCDPIIIPK</sequence>
<name>A0A4U1ICV9_9BACT</name>
<dbReference type="InterPro" id="IPR051154">
    <property type="entry name" value="Prespore-cell_inducing_factor"/>
</dbReference>
<proteinExistence type="inferred from homology"/>
<dbReference type="RefSeq" id="WP_136936422.1">
    <property type="nucleotide sequence ID" value="NZ_SSMQ01000143.1"/>
</dbReference>
<comment type="similarity">
    <text evidence="1">Belongs to the prespore-cell-inducing factor family.</text>
</comment>
<dbReference type="Proteomes" id="UP000309215">
    <property type="component" value="Unassembled WGS sequence"/>
</dbReference>
<feature type="signal peptide" evidence="5">
    <location>
        <begin position="1"/>
        <end position="20"/>
    </location>
</feature>
<keyword evidence="8" id="KW-1185">Reference proteome</keyword>
<evidence type="ECO:0000256" key="3">
    <source>
        <dbReference type="ARBA" id="ARBA00023180"/>
    </source>
</evidence>
<evidence type="ECO:0000256" key="2">
    <source>
        <dbReference type="ARBA" id="ARBA00022729"/>
    </source>
</evidence>
<evidence type="ECO:0000256" key="5">
    <source>
        <dbReference type="SAM" id="SignalP"/>
    </source>
</evidence>
<dbReference type="PROSITE" id="PS51257">
    <property type="entry name" value="PROKAR_LIPOPROTEIN"/>
    <property type="match status" value="1"/>
</dbReference>
<keyword evidence="2 5" id="KW-0732">Signal</keyword>